<comment type="caution">
    <text evidence="1">The sequence shown here is derived from an EMBL/GenBank/DDBJ whole genome shotgun (WGS) entry which is preliminary data.</text>
</comment>
<dbReference type="AlphaFoldDB" id="A0AAN6YK64"/>
<keyword evidence="2" id="KW-1185">Reference proteome</keyword>
<organism evidence="1 2">
    <name type="scientific">Podospora fimiseda</name>
    <dbReference type="NCBI Taxonomy" id="252190"/>
    <lineage>
        <taxon>Eukaryota</taxon>
        <taxon>Fungi</taxon>
        <taxon>Dikarya</taxon>
        <taxon>Ascomycota</taxon>
        <taxon>Pezizomycotina</taxon>
        <taxon>Sordariomycetes</taxon>
        <taxon>Sordariomycetidae</taxon>
        <taxon>Sordariales</taxon>
        <taxon>Podosporaceae</taxon>
        <taxon>Podospora</taxon>
    </lineage>
</organism>
<evidence type="ECO:0000313" key="2">
    <source>
        <dbReference type="Proteomes" id="UP001301958"/>
    </source>
</evidence>
<proteinExistence type="predicted"/>
<reference evidence="1" key="1">
    <citation type="journal article" date="2023" name="Mol. Phylogenet. Evol.">
        <title>Genome-scale phylogeny and comparative genomics of the fungal order Sordariales.</title>
        <authorList>
            <person name="Hensen N."/>
            <person name="Bonometti L."/>
            <person name="Westerberg I."/>
            <person name="Brannstrom I.O."/>
            <person name="Guillou S."/>
            <person name="Cros-Aarteil S."/>
            <person name="Calhoun S."/>
            <person name="Haridas S."/>
            <person name="Kuo A."/>
            <person name="Mondo S."/>
            <person name="Pangilinan J."/>
            <person name="Riley R."/>
            <person name="LaButti K."/>
            <person name="Andreopoulos B."/>
            <person name="Lipzen A."/>
            <person name="Chen C."/>
            <person name="Yan M."/>
            <person name="Daum C."/>
            <person name="Ng V."/>
            <person name="Clum A."/>
            <person name="Steindorff A."/>
            <person name="Ohm R.A."/>
            <person name="Martin F."/>
            <person name="Silar P."/>
            <person name="Natvig D.O."/>
            <person name="Lalanne C."/>
            <person name="Gautier V."/>
            <person name="Ament-Velasquez S.L."/>
            <person name="Kruys A."/>
            <person name="Hutchinson M.I."/>
            <person name="Powell A.J."/>
            <person name="Barry K."/>
            <person name="Miller A.N."/>
            <person name="Grigoriev I.V."/>
            <person name="Debuchy R."/>
            <person name="Gladieux P."/>
            <person name="Hiltunen Thoren M."/>
            <person name="Johannesson H."/>
        </authorList>
    </citation>
    <scope>NUCLEOTIDE SEQUENCE</scope>
    <source>
        <strain evidence="1">CBS 990.96</strain>
    </source>
</reference>
<name>A0AAN6YK64_9PEZI</name>
<accession>A0AAN6YK64</accession>
<dbReference type="EMBL" id="MU865644">
    <property type="protein sequence ID" value="KAK4220773.1"/>
    <property type="molecule type" value="Genomic_DNA"/>
</dbReference>
<protein>
    <submittedName>
        <fullName evidence="1">Uncharacterized protein</fullName>
    </submittedName>
</protein>
<reference evidence="1" key="2">
    <citation type="submission" date="2023-05" db="EMBL/GenBank/DDBJ databases">
        <authorList>
            <consortium name="Lawrence Berkeley National Laboratory"/>
            <person name="Steindorff A."/>
            <person name="Hensen N."/>
            <person name="Bonometti L."/>
            <person name="Westerberg I."/>
            <person name="Brannstrom I.O."/>
            <person name="Guillou S."/>
            <person name="Cros-Aarteil S."/>
            <person name="Calhoun S."/>
            <person name="Haridas S."/>
            <person name="Kuo A."/>
            <person name="Mondo S."/>
            <person name="Pangilinan J."/>
            <person name="Riley R."/>
            <person name="Labutti K."/>
            <person name="Andreopoulos B."/>
            <person name="Lipzen A."/>
            <person name="Chen C."/>
            <person name="Yanf M."/>
            <person name="Daum C."/>
            <person name="Ng V."/>
            <person name="Clum A."/>
            <person name="Ohm R."/>
            <person name="Martin F."/>
            <person name="Silar P."/>
            <person name="Natvig D."/>
            <person name="Lalanne C."/>
            <person name="Gautier V."/>
            <person name="Ament-Velasquez S.L."/>
            <person name="Kruys A."/>
            <person name="Hutchinson M.I."/>
            <person name="Powell A.J."/>
            <person name="Barry K."/>
            <person name="Miller A.N."/>
            <person name="Grigoriev I.V."/>
            <person name="Debuchy R."/>
            <person name="Gladieux P."/>
            <person name="Thoren M.H."/>
            <person name="Johannesson H."/>
        </authorList>
    </citation>
    <scope>NUCLEOTIDE SEQUENCE</scope>
    <source>
        <strain evidence="1">CBS 990.96</strain>
    </source>
</reference>
<gene>
    <name evidence="1" type="ORF">QBC38DRAFT_493479</name>
</gene>
<evidence type="ECO:0000313" key="1">
    <source>
        <dbReference type="EMBL" id="KAK4220773.1"/>
    </source>
</evidence>
<feature type="non-terminal residue" evidence="1">
    <location>
        <position position="66"/>
    </location>
</feature>
<sequence length="66" mass="7313">MPSSTKSYSPSHHQAIAGIKWVDQDTAQIPASSITSKQLKGYLEKNYGGRYSVKLKRDIFSITISP</sequence>
<dbReference type="Proteomes" id="UP001301958">
    <property type="component" value="Unassembled WGS sequence"/>
</dbReference>